<dbReference type="Proteomes" id="UP000678016">
    <property type="component" value="Chromosome"/>
</dbReference>
<sequence>MYPTRLAPAALLLALAATACGPEPTAESEKATAAATCQEHVERSWESLVSAEFDTSSDITVTSAEDPWEYEVVASADTENDSGEVERAEYRCFAVNNSGDWFVVDMRDAA</sequence>
<dbReference type="PROSITE" id="PS51257">
    <property type="entry name" value="PROKAR_LIPOPROTEIN"/>
    <property type="match status" value="1"/>
</dbReference>
<name>A0ABX8C6G5_9ACTN</name>
<keyword evidence="3" id="KW-1185">Reference proteome</keyword>
<proteinExistence type="predicted"/>
<keyword evidence="1" id="KW-0732">Signal</keyword>
<evidence type="ECO:0000256" key="1">
    <source>
        <dbReference type="SAM" id="SignalP"/>
    </source>
</evidence>
<accession>A0ABX8C6G5</accession>
<evidence type="ECO:0000313" key="2">
    <source>
        <dbReference type="EMBL" id="QUX30019.1"/>
    </source>
</evidence>
<dbReference type="RefSeq" id="WP_212642830.1">
    <property type="nucleotide sequence ID" value="NZ_CP074132.1"/>
</dbReference>
<feature type="chain" id="PRO_5045619933" evidence="1">
    <location>
        <begin position="20"/>
        <end position="110"/>
    </location>
</feature>
<protein>
    <submittedName>
        <fullName evidence="2">GIY-YIG nuclease family protein</fullName>
    </submittedName>
</protein>
<reference evidence="3" key="1">
    <citation type="submission" date="2021-05" db="EMBL/GenBank/DDBJ databases">
        <title>Direct Submission.</title>
        <authorList>
            <person name="Li K."/>
            <person name="Gao J."/>
        </authorList>
    </citation>
    <scope>NUCLEOTIDE SEQUENCE [LARGE SCALE GENOMIC DNA]</scope>
    <source>
        <strain evidence="3">HDS12</strain>
    </source>
</reference>
<gene>
    <name evidence="2" type="ORF">KGD83_05555</name>
</gene>
<feature type="signal peptide" evidence="1">
    <location>
        <begin position="1"/>
        <end position="19"/>
    </location>
</feature>
<dbReference type="EMBL" id="CP074132">
    <property type="protein sequence ID" value="QUX30019.1"/>
    <property type="molecule type" value="Genomic_DNA"/>
</dbReference>
<evidence type="ECO:0000313" key="3">
    <source>
        <dbReference type="Proteomes" id="UP000678016"/>
    </source>
</evidence>
<organism evidence="2 3">
    <name type="scientific">Nocardiopsis akebiae</name>
    <dbReference type="NCBI Taxonomy" id="2831968"/>
    <lineage>
        <taxon>Bacteria</taxon>
        <taxon>Bacillati</taxon>
        <taxon>Actinomycetota</taxon>
        <taxon>Actinomycetes</taxon>
        <taxon>Streptosporangiales</taxon>
        <taxon>Nocardiopsidaceae</taxon>
        <taxon>Nocardiopsis</taxon>
    </lineage>
</organism>